<dbReference type="AlphaFoldDB" id="A0A226ETD3"/>
<keyword evidence="1" id="KW-0812">Transmembrane</keyword>
<comment type="caution">
    <text evidence="2">The sequence shown here is derived from an EMBL/GenBank/DDBJ whole genome shotgun (WGS) entry which is preliminary data.</text>
</comment>
<keyword evidence="3" id="KW-1185">Reference proteome</keyword>
<evidence type="ECO:0000313" key="3">
    <source>
        <dbReference type="Proteomes" id="UP000198287"/>
    </source>
</evidence>
<feature type="transmembrane region" description="Helical" evidence="1">
    <location>
        <begin position="7"/>
        <end position="28"/>
    </location>
</feature>
<organism evidence="2 3">
    <name type="scientific">Folsomia candida</name>
    <name type="common">Springtail</name>
    <dbReference type="NCBI Taxonomy" id="158441"/>
    <lineage>
        <taxon>Eukaryota</taxon>
        <taxon>Metazoa</taxon>
        <taxon>Ecdysozoa</taxon>
        <taxon>Arthropoda</taxon>
        <taxon>Hexapoda</taxon>
        <taxon>Collembola</taxon>
        <taxon>Entomobryomorpha</taxon>
        <taxon>Isotomoidea</taxon>
        <taxon>Isotomidae</taxon>
        <taxon>Proisotominae</taxon>
        <taxon>Folsomia</taxon>
    </lineage>
</organism>
<accession>A0A226ETD3</accession>
<proteinExistence type="predicted"/>
<sequence>MFHPITLIIFLTFVILAIFSPLTIMAIWRPQKSLLENFEECVIQVTVNLNTLDKDLALLHKLQTHFQSFGSSTHQQPSMVVLTTDVFKLSETLASIRTWKYDDIVRYPYHQRKHSACFAKFYFLDQSFSSEGKSQLKLSWRSIFFTERSLTNMNRIPDFIFICTLLDLHQPAFNTLIDSPWKFLTTADFGPKVIFKFTTPTKIFLLNLDNHDSSKGPANFQPVSISVICMHCTLRSDVISKVQEGAQTWIPLLESSWTKVHRNFLKHLVLTGSKPRLKEDCDLWNIKGRAFSTGSTCVLSEASHHHNFSIASNLGEMISFIGKFKLSLIALTMENVYRHEIQTEHSYKEMRLKLDRFDGIHINSRVDHFTFAIVDTLSSSQVVNISLNALWNTFHWKIWVSVVGCGVIVILTIFSIYFRIFKKFGKLAYLFQSLCFLILASAVEQSAPAFTKLKAVYKRNEEMARNLTACRVMVFYWLLIAFGFSSSYKSVMLAVWIRPTSPIVPGNLDQLLESKLRIFSMHGGILDRLKDDIEGAKKDQGLKMPWQLNETMNRIERVSDTAAFLIDLLNKIKGNNVQDKPKESDDDDDDEIEIAYNSSLYKFVIFDTVVRLHKLSKFSSAHLPQLSVTVSPMIHRDLAQSYHWTCARSFFFPIFQVTAMSLYEFGFYEKWQEYFSRYEDRRDRQLFLMKFNCTTLTTIDGGENIKDDAHCDNANNIVREGFGIAAFQGFLIMYSILMVLCGTVFLLEIISLYKSTIGMFKTCEEHFTSFLSSRTGRLPGGSNLLLSEFMAVTKISVNTKSIKR</sequence>
<gene>
    <name evidence="2" type="ORF">Fcan01_06064</name>
</gene>
<dbReference type="Proteomes" id="UP000198287">
    <property type="component" value="Unassembled WGS sequence"/>
</dbReference>
<protein>
    <submittedName>
        <fullName evidence="2">Uncharacterized protein</fullName>
    </submittedName>
</protein>
<evidence type="ECO:0000313" key="2">
    <source>
        <dbReference type="EMBL" id="OXA59866.1"/>
    </source>
</evidence>
<dbReference type="EMBL" id="LNIX01000002">
    <property type="protein sequence ID" value="OXA59866.1"/>
    <property type="molecule type" value="Genomic_DNA"/>
</dbReference>
<feature type="transmembrane region" description="Helical" evidence="1">
    <location>
        <begin position="731"/>
        <end position="753"/>
    </location>
</feature>
<feature type="transmembrane region" description="Helical" evidence="1">
    <location>
        <begin position="398"/>
        <end position="420"/>
    </location>
</feature>
<keyword evidence="1" id="KW-0472">Membrane</keyword>
<reference evidence="2 3" key="1">
    <citation type="submission" date="2015-12" db="EMBL/GenBank/DDBJ databases">
        <title>The genome of Folsomia candida.</title>
        <authorList>
            <person name="Faddeeva A."/>
            <person name="Derks M.F."/>
            <person name="Anvar Y."/>
            <person name="Smit S."/>
            <person name="Van Straalen N."/>
            <person name="Roelofs D."/>
        </authorList>
    </citation>
    <scope>NUCLEOTIDE SEQUENCE [LARGE SCALE GENOMIC DNA]</scope>
    <source>
        <strain evidence="2 3">VU population</strain>
        <tissue evidence="2">Whole body</tissue>
    </source>
</reference>
<evidence type="ECO:0000256" key="1">
    <source>
        <dbReference type="SAM" id="Phobius"/>
    </source>
</evidence>
<keyword evidence="1" id="KW-1133">Transmembrane helix</keyword>
<name>A0A226ETD3_FOLCA</name>